<keyword evidence="12" id="KW-0175">Coiled coil</keyword>
<comment type="similarity">
    <text evidence="16">Belongs to the TRAFAC class myosin-kinesin ATPase superfamily. Kinesin family. KIN-12 subfamily.</text>
</comment>
<dbReference type="InterPro" id="IPR019821">
    <property type="entry name" value="Kinesin_motor_CS"/>
</dbReference>
<dbReference type="InterPro" id="IPR001752">
    <property type="entry name" value="Kinesin_motor_dom"/>
</dbReference>
<evidence type="ECO:0000256" key="5">
    <source>
        <dbReference type="ARBA" id="ARBA00022490"/>
    </source>
</evidence>
<evidence type="ECO:0000256" key="12">
    <source>
        <dbReference type="ARBA" id="ARBA00023054"/>
    </source>
</evidence>
<evidence type="ECO:0000256" key="6">
    <source>
        <dbReference type="ARBA" id="ARBA00022692"/>
    </source>
</evidence>
<evidence type="ECO:0000256" key="7">
    <source>
        <dbReference type="ARBA" id="ARBA00022701"/>
    </source>
</evidence>
<comment type="similarity">
    <text evidence="4">Belongs to the peptidase S26B family.</text>
</comment>
<evidence type="ECO:0000256" key="11">
    <source>
        <dbReference type="ARBA" id="ARBA00022989"/>
    </source>
</evidence>
<evidence type="ECO:0000313" key="23">
    <source>
        <dbReference type="EMBL" id="RMZ55779.1"/>
    </source>
</evidence>
<dbReference type="NCBIfam" id="TIGR02228">
    <property type="entry name" value="sigpep_I_arch"/>
    <property type="match status" value="1"/>
</dbReference>
<feature type="non-terminal residue" evidence="23">
    <location>
        <position position="1"/>
    </location>
</feature>
<comment type="subcellular location">
    <subcellularLocation>
        <location evidence="2">Cytoplasm</location>
        <location evidence="2">Cytoskeleton</location>
        <location evidence="2">Spindle</location>
    </subcellularLocation>
    <subcellularLocation>
        <location evidence="3">Membrane</location>
    </subcellularLocation>
</comment>
<evidence type="ECO:0000256" key="1">
    <source>
        <dbReference type="ARBA" id="ARBA00000677"/>
    </source>
</evidence>
<evidence type="ECO:0000256" key="17">
    <source>
        <dbReference type="ARBA" id="ARBA00034704"/>
    </source>
</evidence>
<dbReference type="GO" id="GO:0007010">
    <property type="term" value="P:cytoskeleton organization"/>
    <property type="evidence" value="ECO:0007669"/>
    <property type="project" value="UniProtKB-ARBA"/>
</dbReference>
<evidence type="ECO:0000256" key="4">
    <source>
        <dbReference type="ARBA" id="ARBA00011035"/>
    </source>
</evidence>
<dbReference type="PROSITE" id="PS00761">
    <property type="entry name" value="SPASE_I_3"/>
    <property type="match status" value="1"/>
</dbReference>
<dbReference type="SUPFAM" id="SSF51306">
    <property type="entry name" value="LexA/Signal peptidase"/>
    <property type="match status" value="1"/>
</dbReference>
<dbReference type="PRINTS" id="PR00380">
    <property type="entry name" value="KINESINHEAVY"/>
</dbReference>
<evidence type="ECO:0000256" key="9">
    <source>
        <dbReference type="ARBA" id="ARBA00022801"/>
    </source>
</evidence>
<evidence type="ECO:0000256" key="19">
    <source>
        <dbReference type="PROSITE-ProRule" id="PRU00283"/>
    </source>
</evidence>
<dbReference type="InterPro" id="IPR036961">
    <property type="entry name" value="Kinesin_motor_dom_sf"/>
</dbReference>
<keyword evidence="10 19" id="KW-0067">ATP-binding</keyword>
<keyword evidence="7 20" id="KW-0493">Microtubule</keyword>
<evidence type="ECO:0000256" key="20">
    <source>
        <dbReference type="RuleBase" id="RU000394"/>
    </source>
</evidence>
<dbReference type="SMART" id="SM00129">
    <property type="entry name" value="KISc"/>
    <property type="match status" value="1"/>
</dbReference>
<feature type="compositionally biased region" description="Polar residues" evidence="21">
    <location>
        <begin position="44"/>
        <end position="56"/>
    </location>
</feature>
<dbReference type="GO" id="GO:0004252">
    <property type="term" value="F:serine-type endopeptidase activity"/>
    <property type="evidence" value="ECO:0007669"/>
    <property type="project" value="InterPro"/>
</dbReference>
<comment type="caution">
    <text evidence="23">The sequence shown here is derived from an EMBL/GenBank/DDBJ whole genome shotgun (WGS) entry which is preliminary data.</text>
</comment>
<dbReference type="GO" id="GO:0005524">
    <property type="term" value="F:ATP binding"/>
    <property type="evidence" value="ECO:0007669"/>
    <property type="project" value="UniProtKB-UniRule"/>
</dbReference>
<feature type="domain" description="Kinesin motor" evidence="22">
    <location>
        <begin position="107"/>
        <end position="448"/>
    </location>
</feature>
<dbReference type="GO" id="GO:0005819">
    <property type="term" value="C:spindle"/>
    <property type="evidence" value="ECO:0007669"/>
    <property type="project" value="UniProtKB-SubCell"/>
</dbReference>
<dbReference type="Proteomes" id="UP000279271">
    <property type="component" value="Unassembled WGS sequence"/>
</dbReference>
<feature type="region of interest" description="Disordered" evidence="21">
    <location>
        <begin position="801"/>
        <end position="829"/>
    </location>
</feature>
<evidence type="ECO:0000256" key="13">
    <source>
        <dbReference type="ARBA" id="ARBA00023136"/>
    </source>
</evidence>
<dbReference type="FunFam" id="3.40.850.10:FF:000019">
    <property type="entry name" value="Kinesin-like protein KIN-5D"/>
    <property type="match status" value="1"/>
</dbReference>
<dbReference type="Pfam" id="PF00225">
    <property type="entry name" value="Kinesin"/>
    <property type="match status" value="1"/>
</dbReference>
<dbReference type="SUPFAM" id="SSF52540">
    <property type="entry name" value="P-loop containing nucleoside triphosphate hydrolases"/>
    <property type="match status" value="1"/>
</dbReference>
<gene>
    <name evidence="23" type="ORF">APUTEX25_005820</name>
</gene>
<feature type="region of interest" description="Disordered" evidence="21">
    <location>
        <begin position="1"/>
        <end position="104"/>
    </location>
</feature>
<dbReference type="PROSITE" id="PS00411">
    <property type="entry name" value="KINESIN_MOTOR_1"/>
    <property type="match status" value="1"/>
</dbReference>
<dbReference type="GO" id="GO:0009003">
    <property type="term" value="F:signal peptidase activity"/>
    <property type="evidence" value="ECO:0007669"/>
    <property type="project" value="UniProtKB-EC"/>
</dbReference>
<protein>
    <recommendedName>
        <fullName evidence="20">Kinesin-like protein</fullName>
    </recommendedName>
</protein>
<feature type="binding site" evidence="19">
    <location>
        <begin position="190"/>
        <end position="197"/>
    </location>
    <ligand>
        <name>ATP</name>
        <dbReference type="ChEBI" id="CHEBI:30616"/>
    </ligand>
</feature>
<evidence type="ECO:0000256" key="2">
    <source>
        <dbReference type="ARBA" id="ARBA00004186"/>
    </source>
</evidence>
<keyword evidence="15" id="KW-0206">Cytoskeleton</keyword>
<accession>A0A3M7L0Q4</accession>
<dbReference type="InterPro" id="IPR019533">
    <property type="entry name" value="Peptidase_S26"/>
</dbReference>
<keyword evidence="9" id="KW-0378">Hydrolase</keyword>
<feature type="compositionally biased region" description="Low complexity" evidence="21">
    <location>
        <begin position="69"/>
        <end position="91"/>
    </location>
</feature>
<evidence type="ECO:0000313" key="24">
    <source>
        <dbReference type="Proteomes" id="UP000279271"/>
    </source>
</evidence>
<comment type="catalytic activity">
    <reaction evidence="1">
        <text>Cleavage of hydrophobic, N-terminal signal or leader sequences from secreted and periplasmic proteins.</text>
        <dbReference type="EC" id="3.4.21.89"/>
    </reaction>
</comment>
<dbReference type="InterPro" id="IPR027417">
    <property type="entry name" value="P-loop_NTPase"/>
</dbReference>
<keyword evidence="14 19" id="KW-0505">Motor protein</keyword>
<dbReference type="CDD" id="cd06530">
    <property type="entry name" value="S26_SPase_I"/>
    <property type="match status" value="1"/>
</dbReference>
<dbReference type="GO" id="GO:0016020">
    <property type="term" value="C:membrane"/>
    <property type="evidence" value="ECO:0007669"/>
    <property type="project" value="UniProtKB-SubCell"/>
</dbReference>
<keyword evidence="8 19" id="KW-0547">Nucleotide-binding</keyword>
<comment type="similarity">
    <text evidence="17">Belongs to the TRAFAC class myosin-kinesin ATPase superfamily. Kinesin family. KIN-5/BimC subfamily.</text>
</comment>
<dbReference type="InterPro" id="IPR019758">
    <property type="entry name" value="Pept_S26A_signal_pept_1_CS"/>
</dbReference>
<evidence type="ECO:0000256" key="18">
    <source>
        <dbReference type="ARBA" id="ARBA00046159"/>
    </source>
</evidence>
<evidence type="ECO:0000256" key="8">
    <source>
        <dbReference type="ARBA" id="ARBA00022741"/>
    </source>
</evidence>
<dbReference type="InterPro" id="IPR001733">
    <property type="entry name" value="Peptidase_S26B"/>
</dbReference>
<evidence type="ECO:0000256" key="14">
    <source>
        <dbReference type="ARBA" id="ARBA00023175"/>
    </source>
</evidence>
<dbReference type="GO" id="GO:0003777">
    <property type="term" value="F:microtubule motor activity"/>
    <property type="evidence" value="ECO:0007669"/>
    <property type="project" value="InterPro"/>
</dbReference>
<dbReference type="PANTHER" id="PTHR37739">
    <property type="entry name" value="KINESIN-LIKE PROTEIN KIN-12D"/>
    <property type="match status" value="1"/>
</dbReference>
<evidence type="ECO:0000256" key="15">
    <source>
        <dbReference type="ARBA" id="ARBA00023212"/>
    </source>
</evidence>
<keyword evidence="13" id="KW-0472">Membrane</keyword>
<dbReference type="AlphaFoldDB" id="A0A3M7L0Q4"/>
<dbReference type="EMBL" id="QOKY01000159">
    <property type="protein sequence ID" value="RMZ55779.1"/>
    <property type="molecule type" value="Genomic_DNA"/>
</dbReference>
<organism evidence="23 24">
    <name type="scientific">Auxenochlorella protothecoides</name>
    <name type="common">Green microalga</name>
    <name type="synonym">Chlorella protothecoides</name>
    <dbReference type="NCBI Taxonomy" id="3075"/>
    <lineage>
        <taxon>Eukaryota</taxon>
        <taxon>Viridiplantae</taxon>
        <taxon>Chlorophyta</taxon>
        <taxon>core chlorophytes</taxon>
        <taxon>Trebouxiophyceae</taxon>
        <taxon>Chlorellales</taxon>
        <taxon>Chlorellaceae</taxon>
        <taxon>Auxenochlorella</taxon>
    </lineage>
</organism>
<name>A0A3M7L0Q4_AUXPR</name>
<sequence>LDMATPGSADTCQDATSPSPPFLFFSHSANDRGTPPLRGGPAYSGNTLRSSTSKLSTGRPERLRMARRSLPSADSMPSPSLLASPAPSVSSCVDDASGEEVASGGEGVRVMVRVRPPNRREQREGGAPALSLVGPRTLVLTEPSRLEPVVKSYDHVFGCESTQEEVYAVAGAPVVEHCMAGFNSSIFAYGQTGAGKTHTMMGEACASEAGGLHPDCGLTLRVFAALFRAIEDVERGEGPQTLRYRISCSFLEIYNEEITDLLAPGPALQIRDGDVKRGVYVQDLSEHNVLNADDVMVLIQRGSENRHIAATRMNERSSRSHSVFTCTIEATERADTGITSTRTSKLNLIDLAGSERVGRSGARGDQLTEARSINKSLTVLGRVISALVERQKRPAVHVPYRDSRLTFLLQESLGGNSKTSVVACVTPAAESATESLSTLLFASGAKKIRNRAVVNEESGGDLRALQQENARLVRLVSELQLRARRADTGDHVGVARGGGAAPATLVLQLGQQLQLALALNGKGNKASVGKGRRWWEWSPNHRSVMQLIRSAVAEVKKMQKRQLLLQGVNLGLIITSALMIWKFLVLVTGSESPIVVVLSGSMEPGFYRGDILFLDQPKGPIETGNIIVFNAGDREIPIVHRIIKVHERHNNISAVDILTKGDNNWGDDRSLYPRGVRWLGRHHIMGRVIGYLPYIGQVTIIMNDYPIVKVLLIAALGLFVITSKEAPSLPGRPDTVQVLRRDGDTLRAELAAQTVTVAKYKRMVGEISRLIDWAQCGLGRRAGEGAKPGLARMSVASGCLPPPPHQALKDAASRENAGEEELGKPGMLALDPAAVPCPIPRE</sequence>
<evidence type="ECO:0000256" key="16">
    <source>
        <dbReference type="ARBA" id="ARBA00034488"/>
    </source>
</evidence>
<dbReference type="PROSITE" id="PS50067">
    <property type="entry name" value="KINESIN_MOTOR_2"/>
    <property type="match status" value="1"/>
</dbReference>
<comment type="function">
    <text evidence="18">Responsible for microtubule translocation. May be important for the organization of phragmoplast-specific arrays of microtubules. Plays an essential role in stabilizing the mitotic spindle. Required during mitotic cytokinesis.</text>
</comment>
<dbReference type="PANTHER" id="PTHR37739:SF8">
    <property type="entry name" value="KINESIN-LIKE PROTEIN KIN-12D"/>
    <property type="match status" value="1"/>
</dbReference>
<proteinExistence type="inferred from homology"/>
<dbReference type="GO" id="GO:0007018">
    <property type="term" value="P:microtubule-based movement"/>
    <property type="evidence" value="ECO:0007669"/>
    <property type="project" value="InterPro"/>
</dbReference>
<dbReference type="GO" id="GO:0005874">
    <property type="term" value="C:microtubule"/>
    <property type="evidence" value="ECO:0007669"/>
    <property type="project" value="UniProtKB-KW"/>
</dbReference>
<keyword evidence="5" id="KW-0963">Cytoplasm</keyword>
<keyword evidence="6" id="KW-0812">Transmembrane</keyword>
<dbReference type="GO" id="GO:0008017">
    <property type="term" value="F:microtubule binding"/>
    <property type="evidence" value="ECO:0007669"/>
    <property type="project" value="InterPro"/>
</dbReference>
<dbReference type="GO" id="GO:0006465">
    <property type="term" value="P:signal peptide processing"/>
    <property type="evidence" value="ECO:0007669"/>
    <property type="project" value="InterPro"/>
</dbReference>
<keyword evidence="11" id="KW-1133">Transmembrane helix</keyword>
<evidence type="ECO:0000256" key="3">
    <source>
        <dbReference type="ARBA" id="ARBA00004370"/>
    </source>
</evidence>
<dbReference type="CDD" id="cd00106">
    <property type="entry name" value="KISc"/>
    <property type="match status" value="1"/>
</dbReference>
<evidence type="ECO:0000256" key="10">
    <source>
        <dbReference type="ARBA" id="ARBA00022840"/>
    </source>
</evidence>
<feature type="compositionally biased region" description="Basic and acidic residues" evidence="21">
    <location>
        <begin position="807"/>
        <end position="823"/>
    </location>
</feature>
<dbReference type="InterPro" id="IPR036286">
    <property type="entry name" value="LexA/Signal_pep-like_sf"/>
</dbReference>
<evidence type="ECO:0000256" key="21">
    <source>
        <dbReference type="SAM" id="MobiDB-lite"/>
    </source>
</evidence>
<dbReference type="InterPro" id="IPR044986">
    <property type="entry name" value="KIF15/KIN-12"/>
</dbReference>
<reference evidence="24" key="1">
    <citation type="journal article" date="2018" name="Algal Res.">
        <title>Characterization of plant carbon substrate utilization by Auxenochlorella protothecoides.</title>
        <authorList>
            <person name="Vogler B.W."/>
            <person name="Starkenburg S.R."/>
            <person name="Sudasinghe N."/>
            <person name="Schambach J.Y."/>
            <person name="Rollin J.A."/>
            <person name="Pattathil S."/>
            <person name="Barry A.N."/>
        </authorList>
    </citation>
    <scope>NUCLEOTIDE SEQUENCE [LARGE SCALE GENOMIC DNA]</scope>
    <source>
        <strain evidence="24">UTEX 25</strain>
    </source>
</reference>
<evidence type="ECO:0000259" key="22">
    <source>
        <dbReference type="PROSITE" id="PS50067"/>
    </source>
</evidence>
<dbReference type="Gene3D" id="3.40.850.10">
    <property type="entry name" value="Kinesin motor domain"/>
    <property type="match status" value="1"/>
</dbReference>